<evidence type="ECO:0000313" key="11">
    <source>
        <dbReference type="EMBL" id="CCD29015.1"/>
    </source>
</evidence>
<dbReference type="OrthoDB" id="9181874at2"/>
<dbReference type="RefSeq" id="WP_006682258.1">
    <property type="nucleotide sequence ID" value="NZ_CAFB01000037.1"/>
</dbReference>
<dbReference type="Pfam" id="PF19029">
    <property type="entry name" value="DUF883_C"/>
    <property type="match status" value="1"/>
</dbReference>
<dbReference type="InterPro" id="IPR043604">
    <property type="entry name" value="DUF883_N"/>
</dbReference>
<keyword evidence="5 8" id="KW-0812">Transmembrane</keyword>
<dbReference type="Pfam" id="PF05957">
    <property type="entry name" value="DUF883"/>
    <property type="match status" value="1"/>
</dbReference>
<evidence type="ECO:0000256" key="4">
    <source>
        <dbReference type="ARBA" id="ARBA00022519"/>
    </source>
</evidence>
<name>G2J8B8_9BURK</name>
<proteinExistence type="inferred from homology"/>
<gene>
    <name evidence="11" type="ORF">CAGGBEG34_200013</name>
</gene>
<dbReference type="EMBL" id="CAFB01000037">
    <property type="protein sequence ID" value="CCD29015.1"/>
    <property type="molecule type" value="Genomic_DNA"/>
</dbReference>
<comment type="caution">
    <text evidence="11">The sequence shown here is derived from an EMBL/GenBank/DDBJ whole genome shotgun (WGS) entry which is preliminary data.</text>
</comment>
<evidence type="ECO:0000256" key="6">
    <source>
        <dbReference type="ARBA" id="ARBA00022989"/>
    </source>
</evidence>
<organism evidence="11 12">
    <name type="scientific">Candidatus Glomeribacter gigasporarum BEG34</name>
    <dbReference type="NCBI Taxonomy" id="1070319"/>
    <lineage>
        <taxon>Bacteria</taxon>
        <taxon>Pseudomonadati</taxon>
        <taxon>Pseudomonadota</taxon>
        <taxon>Betaproteobacteria</taxon>
        <taxon>Burkholderiales</taxon>
        <taxon>Burkholderiaceae</taxon>
        <taxon>Candidatus Glomeribacter</taxon>
    </lineage>
</organism>
<evidence type="ECO:0000256" key="5">
    <source>
        <dbReference type="ARBA" id="ARBA00022692"/>
    </source>
</evidence>
<dbReference type="GO" id="GO:0005886">
    <property type="term" value="C:plasma membrane"/>
    <property type="evidence" value="ECO:0007669"/>
    <property type="project" value="UniProtKB-SubCell"/>
</dbReference>
<comment type="similarity">
    <text evidence="2">Belongs to the ElaB/YgaM/YqjD family.</text>
</comment>
<dbReference type="eggNOG" id="COG4575">
    <property type="taxonomic scope" value="Bacteria"/>
</dbReference>
<sequence length="99" mass="10760">MATDKEKGMANIKSALSDTEETLKEAANATGERAQELCEKAFAQLKLAKDRAAEVQGTIVERGKQMTYATDGYVHRHPWQSAGIAVCIGVLLGLLINRK</sequence>
<feature type="transmembrane region" description="Helical" evidence="8">
    <location>
        <begin position="79"/>
        <end position="96"/>
    </location>
</feature>
<feature type="domain" description="DUF883" evidence="9">
    <location>
        <begin position="6"/>
        <end position="57"/>
    </location>
</feature>
<evidence type="ECO:0000256" key="2">
    <source>
        <dbReference type="ARBA" id="ARBA00010423"/>
    </source>
</evidence>
<keyword evidence="4" id="KW-0997">Cell inner membrane</keyword>
<evidence type="ECO:0000256" key="7">
    <source>
        <dbReference type="ARBA" id="ARBA00023136"/>
    </source>
</evidence>
<keyword evidence="3" id="KW-1003">Cell membrane</keyword>
<protein>
    <recommendedName>
        <fullName evidence="13">DUF883 domain-containing protein</fullName>
    </recommendedName>
</protein>
<keyword evidence="6 8" id="KW-1133">Transmembrane helix</keyword>
<feature type="domain" description="DUF883" evidence="10">
    <location>
        <begin position="70"/>
        <end position="99"/>
    </location>
</feature>
<accession>G2J8B8</accession>
<reference evidence="11 12" key="1">
    <citation type="submission" date="2011-08" db="EMBL/GenBank/DDBJ databases">
        <title>The genome of the obligate endobacterium of an arbuscular mycorrhizal fungus reveals an interphylum network of nutritional interactions.</title>
        <authorList>
            <person name="Ghignone S."/>
            <person name="Salvioli A."/>
            <person name="Anca I."/>
            <person name="Lumini E."/>
            <person name="Ortu G."/>
            <person name="Petiti L."/>
            <person name="Cruveiller S."/>
            <person name="Bianciotto V."/>
            <person name="Piffanelli P."/>
            <person name="Lanfranco L."/>
            <person name="Bonfante P."/>
        </authorList>
    </citation>
    <scope>NUCLEOTIDE SEQUENCE [LARGE SCALE GENOMIC DNA]</scope>
    <source>
        <strain evidence="11 12">BEG34</strain>
    </source>
</reference>
<dbReference type="Proteomes" id="UP000054051">
    <property type="component" value="Unassembled WGS sequence"/>
</dbReference>
<evidence type="ECO:0000256" key="1">
    <source>
        <dbReference type="ARBA" id="ARBA00004377"/>
    </source>
</evidence>
<dbReference type="PANTHER" id="PTHR35893:SF3">
    <property type="entry name" value="INNER MEMBRANE PROTEIN"/>
    <property type="match status" value="1"/>
</dbReference>
<keyword evidence="12" id="KW-1185">Reference proteome</keyword>
<dbReference type="InterPro" id="IPR043605">
    <property type="entry name" value="DUF883_C"/>
</dbReference>
<evidence type="ECO:0000313" key="12">
    <source>
        <dbReference type="Proteomes" id="UP000054051"/>
    </source>
</evidence>
<dbReference type="PANTHER" id="PTHR35893">
    <property type="entry name" value="INNER MEMBRANE PROTEIN-RELATED"/>
    <property type="match status" value="1"/>
</dbReference>
<evidence type="ECO:0008006" key="13">
    <source>
        <dbReference type="Google" id="ProtNLM"/>
    </source>
</evidence>
<comment type="subcellular location">
    <subcellularLocation>
        <location evidence="1">Cell inner membrane</location>
        <topology evidence="1">Single-pass membrane protein</topology>
    </subcellularLocation>
</comment>
<dbReference type="GO" id="GO:0043022">
    <property type="term" value="F:ribosome binding"/>
    <property type="evidence" value="ECO:0007669"/>
    <property type="project" value="InterPro"/>
</dbReference>
<evidence type="ECO:0000259" key="9">
    <source>
        <dbReference type="Pfam" id="PF05957"/>
    </source>
</evidence>
<evidence type="ECO:0000256" key="3">
    <source>
        <dbReference type="ARBA" id="ARBA00022475"/>
    </source>
</evidence>
<keyword evidence="7 8" id="KW-0472">Membrane</keyword>
<evidence type="ECO:0000259" key="10">
    <source>
        <dbReference type="Pfam" id="PF19029"/>
    </source>
</evidence>
<dbReference type="AlphaFoldDB" id="G2J8B8"/>
<dbReference type="InterPro" id="IPR010279">
    <property type="entry name" value="YqjD/ElaB"/>
</dbReference>
<dbReference type="STRING" id="1070319.CAGGBEG34_200013"/>
<evidence type="ECO:0000256" key="8">
    <source>
        <dbReference type="SAM" id="Phobius"/>
    </source>
</evidence>